<gene>
    <name evidence="4" type="ORF">SAMN05443665_1005208</name>
</gene>
<reference evidence="4 5" key="1">
    <citation type="submission" date="2017-06" db="EMBL/GenBank/DDBJ databases">
        <authorList>
            <person name="Kim H.J."/>
            <person name="Triplett B.A."/>
        </authorList>
    </citation>
    <scope>NUCLEOTIDE SEQUENCE [LARGE SCALE GENOMIC DNA]</scope>
    <source>
        <strain evidence="4 5">DSM 44715</strain>
    </source>
</reference>
<dbReference type="InterPro" id="IPR032465">
    <property type="entry name" value="ACMSD"/>
</dbReference>
<evidence type="ECO:0000313" key="4">
    <source>
        <dbReference type="EMBL" id="SNS52934.1"/>
    </source>
</evidence>
<dbReference type="OrthoDB" id="8673349at2"/>
<dbReference type="GO" id="GO:0019748">
    <property type="term" value="P:secondary metabolic process"/>
    <property type="evidence" value="ECO:0007669"/>
    <property type="project" value="TreeGrafter"/>
</dbReference>
<dbReference type="SUPFAM" id="SSF51556">
    <property type="entry name" value="Metallo-dependent hydrolases"/>
    <property type="match status" value="1"/>
</dbReference>
<evidence type="ECO:0000259" key="3">
    <source>
        <dbReference type="Pfam" id="PF04909"/>
    </source>
</evidence>
<dbReference type="Gene3D" id="3.20.20.140">
    <property type="entry name" value="Metal-dependent hydrolases"/>
    <property type="match status" value="1"/>
</dbReference>
<sequence>MSINIDDLAANTGFTTGGKGAEGPTWLPEPERRDRKYTVISVDDHIVEPPDTFEGRMPAKFADRAPRVVERDGGAEVWVYDGQDFPNVGFNAVVGRPVSEYSFEPSRFDEMRRGAWDIHHRIKDMDLAGIYASLNFPSFLPGFAGQRLQLTTSDTELALASVRAWNDWHLEEWAGSYPDRIIPCQIPWLLDPELGAEEIRRNAERGFRAVTFSEAPQKLGLPSLHTGHWDPIMRACAETGTVVNLHIGSSGTSPATADDAPPDTVGVLFFGYAMFAAVDWLYSLLPVRYPDLKICLSEGGIGWVAGLMDRLDHMLSYHDMYGTWTKDIGLTPAEVLKRNFWFCAVEDQSSFVLRDRIGVENILLESDYPHCDSTWPDTQAVIESEIGGLPEADVRRFTWQNAAELYRHPVPAEVQADPNAF</sequence>
<dbReference type="RefSeq" id="WP_089325278.1">
    <property type="nucleotide sequence ID" value="NZ_FZOR01000005.1"/>
</dbReference>
<dbReference type="Proteomes" id="UP000198318">
    <property type="component" value="Unassembled WGS sequence"/>
</dbReference>
<evidence type="ECO:0000256" key="2">
    <source>
        <dbReference type="SAM" id="MobiDB-lite"/>
    </source>
</evidence>
<protein>
    <submittedName>
        <fullName evidence="4">Predicted metal-dependent hydrolase, TIM-barrel fold</fullName>
    </submittedName>
</protein>
<keyword evidence="5" id="KW-1185">Reference proteome</keyword>
<dbReference type="InterPro" id="IPR032466">
    <property type="entry name" value="Metal_Hydrolase"/>
</dbReference>
<evidence type="ECO:0000313" key="5">
    <source>
        <dbReference type="Proteomes" id="UP000198318"/>
    </source>
</evidence>
<dbReference type="GO" id="GO:0016831">
    <property type="term" value="F:carboxy-lyase activity"/>
    <property type="evidence" value="ECO:0007669"/>
    <property type="project" value="InterPro"/>
</dbReference>
<dbReference type="AlphaFoldDB" id="A0A239FA21"/>
<dbReference type="PANTHER" id="PTHR21240">
    <property type="entry name" value="2-AMINO-3-CARBOXYLMUCONATE-6-SEMIALDEHYDE DECARBOXYLASE"/>
    <property type="match status" value="1"/>
</dbReference>
<dbReference type="EMBL" id="FZOR01000005">
    <property type="protein sequence ID" value="SNS52934.1"/>
    <property type="molecule type" value="Genomic_DNA"/>
</dbReference>
<dbReference type="GO" id="GO:0005737">
    <property type="term" value="C:cytoplasm"/>
    <property type="evidence" value="ECO:0007669"/>
    <property type="project" value="TreeGrafter"/>
</dbReference>
<feature type="domain" description="Amidohydrolase-related" evidence="3">
    <location>
        <begin position="110"/>
        <end position="407"/>
    </location>
</feature>
<dbReference type="InterPro" id="IPR006680">
    <property type="entry name" value="Amidohydro-rel"/>
</dbReference>
<keyword evidence="4" id="KW-0378">Hydrolase</keyword>
<dbReference type="PANTHER" id="PTHR21240:SF28">
    <property type="entry name" value="ISO-OROTATE DECARBOXYLASE (EUROFUNG)"/>
    <property type="match status" value="1"/>
</dbReference>
<proteinExistence type="predicted"/>
<dbReference type="GO" id="GO:0016787">
    <property type="term" value="F:hydrolase activity"/>
    <property type="evidence" value="ECO:0007669"/>
    <property type="project" value="UniProtKB-KW"/>
</dbReference>
<accession>A0A239FA21</accession>
<keyword evidence="1" id="KW-0456">Lyase</keyword>
<dbReference type="Pfam" id="PF04909">
    <property type="entry name" value="Amidohydro_2"/>
    <property type="match status" value="1"/>
</dbReference>
<feature type="region of interest" description="Disordered" evidence="2">
    <location>
        <begin position="1"/>
        <end position="33"/>
    </location>
</feature>
<evidence type="ECO:0000256" key="1">
    <source>
        <dbReference type="ARBA" id="ARBA00023239"/>
    </source>
</evidence>
<name>A0A239FA21_9ACTN</name>
<organism evidence="4 5">
    <name type="scientific">Actinomadura meyerae</name>
    <dbReference type="NCBI Taxonomy" id="240840"/>
    <lineage>
        <taxon>Bacteria</taxon>
        <taxon>Bacillati</taxon>
        <taxon>Actinomycetota</taxon>
        <taxon>Actinomycetes</taxon>
        <taxon>Streptosporangiales</taxon>
        <taxon>Thermomonosporaceae</taxon>
        <taxon>Actinomadura</taxon>
    </lineage>
</organism>